<proteinExistence type="predicted"/>
<evidence type="ECO:0000313" key="2">
    <source>
        <dbReference type="Proteomes" id="UP001148786"/>
    </source>
</evidence>
<dbReference type="EMBL" id="JANKHO010000246">
    <property type="protein sequence ID" value="KAJ3512609.1"/>
    <property type="molecule type" value="Genomic_DNA"/>
</dbReference>
<organism evidence="1 2">
    <name type="scientific">Agrocybe chaxingu</name>
    <dbReference type="NCBI Taxonomy" id="84603"/>
    <lineage>
        <taxon>Eukaryota</taxon>
        <taxon>Fungi</taxon>
        <taxon>Dikarya</taxon>
        <taxon>Basidiomycota</taxon>
        <taxon>Agaricomycotina</taxon>
        <taxon>Agaricomycetes</taxon>
        <taxon>Agaricomycetidae</taxon>
        <taxon>Agaricales</taxon>
        <taxon>Agaricineae</taxon>
        <taxon>Strophariaceae</taxon>
        <taxon>Agrocybe</taxon>
    </lineage>
</organism>
<protein>
    <submittedName>
        <fullName evidence="1">Uncharacterized protein</fullName>
    </submittedName>
</protein>
<gene>
    <name evidence="1" type="ORF">NLJ89_g3423</name>
</gene>
<accession>A0A9W8K5N0</accession>
<evidence type="ECO:0000313" key="1">
    <source>
        <dbReference type="EMBL" id="KAJ3512609.1"/>
    </source>
</evidence>
<name>A0A9W8K5N0_9AGAR</name>
<dbReference type="Proteomes" id="UP001148786">
    <property type="component" value="Unassembled WGS sequence"/>
</dbReference>
<dbReference type="AlphaFoldDB" id="A0A9W8K5N0"/>
<dbReference type="OrthoDB" id="3067134at2759"/>
<reference evidence="1" key="1">
    <citation type="submission" date="2022-07" db="EMBL/GenBank/DDBJ databases">
        <title>Genome Sequence of Agrocybe chaxingu.</title>
        <authorList>
            <person name="Buettner E."/>
        </authorList>
    </citation>
    <scope>NUCLEOTIDE SEQUENCE</scope>
    <source>
        <strain evidence="1">MP-N11</strain>
    </source>
</reference>
<keyword evidence="2" id="KW-1185">Reference proteome</keyword>
<sequence>MPAMPTSDAKAAEFARLFNLFDSLASRRARTTTTTNNDRDAPATTAERQNLLPLPDDFSHVLKNLSTIATAGVRKPRLEYTQRPLRNTLACISGSRHASDVSAASASGESTISDTEGDVDEEFLAQFPLSDEEGYPFTFKHMVHKLYPKDDWARAVKEMLEKSKNEFKPLAEQLEAKAKGYEENENDEEKGAEENIVRFKVPTSPGAGRRGSVFGIGSASRAISPLPTRSPGSGLQPEVRALKKRCVGRRLSMSGPLNAFGGTGTGTAPAGTIGGGWVYAAAISSAEHPTAATFSSCHLPHPRRPRQRIASISTARWEEEGRTCPAHSRLLEE</sequence>
<comment type="caution">
    <text evidence="1">The sequence shown here is derived from an EMBL/GenBank/DDBJ whole genome shotgun (WGS) entry which is preliminary data.</text>
</comment>